<sequence length="226" mass="24720">MGARAGIVVCITSFLLGALFTHWIADSLTLWKSPVTDEHLWTAASYYSIVTKGPREILYLLFALVILGGSTILWSFGDGQAGNLMFDGGSIFLFGMTAVMYVYAVLPNLLTHFENLPPHGLKDPFPRTLRQSTLDLASNNLICSVALTGVLALQAGRFWAETPDSDDEEFVLVEAPSAEEQQQQQQQRQQEKSSPPISAANTSSTALKDCLSDGKVKPLLQQRVQT</sequence>
<dbReference type="EMBL" id="JABXXO010000004">
    <property type="protein sequence ID" value="KAF7779075.1"/>
    <property type="molecule type" value="Genomic_DNA"/>
</dbReference>
<dbReference type="InterPro" id="IPR013248">
    <property type="entry name" value="Psh3/Shr3"/>
</dbReference>
<keyword evidence="2" id="KW-0472">Membrane</keyword>
<organism evidence="3 4">
    <name type="scientific">Agaricus bisporus var. burnettii</name>
    <dbReference type="NCBI Taxonomy" id="192524"/>
    <lineage>
        <taxon>Eukaryota</taxon>
        <taxon>Fungi</taxon>
        <taxon>Dikarya</taxon>
        <taxon>Basidiomycota</taxon>
        <taxon>Agaricomycotina</taxon>
        <taxon>Agaricomycetes</taxon>
        <taxon>Agaricomycetidae</taxon>
        <taxon>Agaricales</taxon>
        <taxon>Agaricineae</taxon>
        <taxon>Agaricaceae</taxon>
        <taxon>Agaricus</taxon>
    </lineage>
</organism>
<dbReference type="PANTHER" id="PTHR28228">
    <property type="entry name" value="SECRETORY COMPONENT PROTEIN SHR3"/>
    <property type="match status" value="1"/>
</dbReference>
<evidence type="ECO:0000313" key="3">
    <source>
        <dbReference type="EMBL" id="KAF7779075.1"/>
    </source>
</evidence>
<keyword evidence="2" id="KW-1133">Transmembrane helix</keyword>
<evidence type="ECO:0000313" key="4">
    <source>
        <dbReference type="Proteomes" id="UP000629468"/>
    </source>
</evidence>
<dbReference type="Pfam" id="PF08229">
    <property type="entry name" value="SHR3_chaperone"/>
    <property type="match status" value="1"/>
</dbReference>
<feature type="compositionally biased region" description="Polar residues" evidence="1">
    <location>
        <begin position="192"/>
        <end position="206"/>
    </location>
</feature>
<dbReference type="AlphaFoldDB" id="A0A8H7KIY0"/>
<feature type="transmembrane region" description="Helical" evidence="2">
    <location>
        <begin position="7"/>
        <end position="25"/>
    </location>
</feature>
<dbReference type="GO" id="GO:0051082">
    <property type="term" value="F:unfolded protein binding"/>
    <property type="evidence" value="ECO:0007669"/>
    <property type="project" value="TreeGrafter"/>
</dbReference>
<feature type="region of interest" description="Disordered" evidence="1">
    <location>
        <begin position="173"/>
        <end position="210"/>
    </location>
</feature>
<dbReference type="PANTHER" id="PTHR28228:SF1">
    <property type="entry name" value="SECRETORY COMPONENT PROTEIN SHR3"/>
    <property type="match status" value="1"/>
</dbReference>
<gene>
    <name evidence="3" type="ORF">Agabi119p4_3420</name>
</gene>
<name>A0A8H7KIY0_AGABI</name>
<dbReference type="GO" id="GO:0005789">
    <property type="term" value="C:endoplasmic reticulum membrane"/>
    <property type="evidence" value="ECO:0007669"/>
    <property type="project" value="TreeGrafter"/>
</dbReference>
<feature type="transmembrane region" description="Helical" evidence="2">
    <location>
        <begin position="57"/>
        <end position="77"/>
    </location>
</feature>
<evidence type="ECO:0008006" key="5">
    <source>
        <dbReference type="Google" id="ProtNLM"/>
    </source>
</evidence>
<dbReference type="OMA" id="GGRESNW"/>
<comment type="caution">
    <text evidence="3">The sequence shown here is derived from an EMBL/GenBank/DDBJ whole genome shotgun (WGS) entry which is preliminary data.</text>
</comment>
<dbReference type="GO" id="GO:0006888">
    <property type="term" value="P:endoplasmic reticulum to Golgi vesicle-mediated transport"/>
    <property type="evidence" value="ECO:0007669"/>
    <property type="project" value="TreeGrafter"/>
</dbReference>
<reference evidence="3 4" key="1">
    <citation type="journal article" name="Sci. Rep.">
        <title>Telomere-to-telomere assembled and centromere annotated genomes of the two main subspecies of the button mushroom Agaricus bisporus reveal especially polymorphic chromosome ends.</title>
        <authorList>
            <person name="Sonnenberg A.S.M."/>
            <person name="Sedaghat-Telgerd N."/>
            <person name="Lavrijssen B."/>
            <person name="Ohm R.A."/>
            <person name="Hendrickx P.M."/>
            <person name="Scholtmeijer K."/>
            <person name="Baars J.J.P."/>
            <person name="van Peer A."/>
        </authorList>
    </citation>
    <scope>NUCLEOTIDE SEQUENCE [LARGE SCALE GENOMIC DNA]</scope>
    <source>
        <strain evidence="3 4">H119_p4</strain>
    </source>
</reference>
<dbReference type="SMART" id="SM00786">
    <property type="entry name" value="SHR3_chaperone"/>
    <property type="match status" value="1"/>
</dbReference>
<accession>A0A8H7KIY0</accession>
<evidence type="ECO:0000256" key="1">
    <source>
        <dbReference type="SAM" id="MobiDB-lite"/>
    </source>
</evidence>
<feature type="compositionally biased region" description="Low complexity" evidence="1">
    <location>
        <begin position="179"/>
        <end position="188"/>
    </location>
</feature>
<proteinExistence type="predicted"/>
<protein>
    <recommendedName>
        <fullName evidence="5">Shr3 amino acid permease chaperone</fullName>
    </recommendedName>
</protein>
<evidence type="ECO:0000256" key="2">
    <source>
        <dbReference type="SAM" id="Phobius"/>
    </source>
</evidence>
<feature type="transmembrane region" description="Helical" evidence="2">
    <location>
        <begin position="84"/>
        <end position="106"/>
    </location>
</feature>
<dbReference type="Proteomes" id="UP000629468">
    <property type="component" value="Unassembled WGS sequence"/>
</dbReference>
<keyword evidence="2" id="KW-0812">Transmembrane</keyword>